<evidence type="ECO:0000313" key="2">
    <source>
        <dbReference type="Proteomes" id="UP000069443"/>
    </source>
</evidence>
<gene>
    <name evidence="1" type="ORF">RMCC_2604</name>
</gene>
<accession>A0A100WCS8</accession>
<organism evidence="1 2">
    <name type="scientific">Mycolicibacterium canariasense</name>
    <name type="common">Mycobacterium canariasense</name>
    <dbReference type="NCBI Taxonomy" id="228230"/>
    <lineage>
        <taxon>Bacteria</taxon>
        <taxon>Bacillati</taxon>
        <taxon>Actinomycetota</taxon>
        <taxon>Actinomycetes</taxon>
        <taxon>Mycobacteriales</taxon>
        <taxon>Mycobacteriaceae</taxon>
        <taxon>Mycolicibacterium</taxon>
    </lineage>
</organism>
<sequence>MAALSYADVEAYTKGRLQAEDVEVQRLFDAALRAARNYCGWHVTPVVDDEVLELDGHGGHVLALPTRKIINVSIVEDGVAIDTQTQLRVSKAMGLVRKRSGACWTDQYGAIAVTMTHGHETAPDFDLAVLTCVDKVALGVGMSSEARGSGGALTKKRV</sequence>
<keyword evidence="2" id="KW-1185">Reference proteome</keyword>
<dbReference type="RefSeq" id="WP_062656811.1">
    <property type="nucleotide sequence ID" value="NZ_BCSY01000040.1"/>
</dbReference>
<proteinExistence type="predicted"/>
<dbReference type="EMBL" id="BCSY01000040">
    <property type="protein sequence ID" value="GAS95638.1"/>
    <property type="molecule type" value="Genomic_DNA"/>
</dbReference>
<comment type="caution">
    <text evidence="1">The sequence shown here is derived from an EMBL/GenBank/DDBJ whole genome shotgun (WGS) entry which is preliminary data.</text>
</comment>
<reference evidence="2" key="2">
    <citation type="submission" date="2016-02" db="EMBL/GenBank/DDBJ databases">
        <title>Draft genome sequence of five rapidly growing Mycobacterium species.</title>
        <authorList>
            <person name="Katahira K."/>
            <person name="Gotou Y."/>
            <person name="Iida K."/>
            <person name="Ogura Y."/>
            <person name="Hayashi T."/>
        </authorList>
    </citation>
    <scope>NUCLEOTIDE SEQUENCE [LARGE SCALE GENOMIC DNA]</scope>
    <source>
        <strain evidence="2">JCM15298</strain>
    </source>
</reference>
<dbReference type="Proteomes" id="UP000069443">
    <property type="component" value="Unassembled WGS sequence"/>
</dbReference>
<name>A0A100WCS8_MYCCR</name>
<feature type="non-terminal residue" evidence="1">
    <location>
        <position position="158"/>
    </location>
</feature>
<reference evidence="2" key="1">
    <citation type="journal article" date="2016" name="Genome Announc.">
        <title>Draft Genome Sequences of Five Rapidly Growing Mycobacterium Species, M. thermoresistibile, M. fortuitum subsp. acetamidolyticum, M. canariasense, M. brisbanense, and M. novocastrense.</title>
        <authorList>
            <person name="Katahira K."/>
            <person name="Ogura Y."/>
            <person name="Gotoh Y."/>
            <person name="Hayashi T."/>
        </authorList>
    </citation>
    <scope>NUCLEOTIDE SEQUENCE [LARGE SCALE GENOMIC DNA]</scope>
    <source>
        <strain evidence="2">JCM15298</strain>
    </source>
</reference>
<protein>
    <submittedName>
        <fullName evidence="1">Uncharacterized protein</fullName>
    </submittedName>
</protein>
<evidence type="ECO:0000313" key="1">
    <source>
        <dbReference type="EMBL" id="GAS95638.1"/>
    </source>
</evidence>
<dbReference type="AlphaFoldDB" id="A0A100WCS8"/>